<feature type="domain" description="Cadherin" evidence="16">
    <location>
        <begin position="134"/>
        <end position="245"/>
    </location>
</feature>
<dbReference type="GO" id="GO:0005886">
    <property type="term" value="C:plasma membrane"/>
    <property type="evidence" value="ECO:0007669"/>
    <property type="project" value="UniProtKB-SubCell"/>
</dbReference>
<comment type="caution">
    <text evidence="17">The sequence shown here is derived from an EMBL/GenBank/DDBJ whole genome shotgun (WGS) entry which is preliminary data.</text>
</comment>
<evidence type="ECO:0000256" key="8">
    <source>
        <dbReference type="ARBA" id="ARBA00022889"/>
    </source>
</evidence>
<keyword evidence="6" id="KW-0677">Repeat</keyword>
<feature type="domain" description="Cadherin" evidence="16">
    <location>
        <begin position="51"/>
        <end position="134"/>
    </location>
</feature>
<dbReference type="CDD" id="cd11304">
    <property type="entry name" value="Cadherin_repeat"/>
    <property type="match status" value="2"/>
</dbReference>
<evidence type="ECO:0000256" key="11">
    <source>
        <dbReference type="ARBA" id="ARBA00023136"/>
    </source>
</evidence>
<dbReference type="AlphaFoldDB" id="A0A6A5F4X4"/>
<evidence type="ECO:0000256" key="13">
    <source>
        <dbReference type="PROSITE-ProRule" id="PRU00043"/>
    </source>
</evidence>
<keyword evidence="7 13" id="KW-0106">Calcium</keyword>
<dbReference type="SMART" id="SM00112">
    <property type="entry name" value="CA"/>
    <property type="match status" value="2"/>
</dbReference>
<dbReference type="GO" id="GO:0005509">
    <property type="term" value="F:calcium ion binding"/>
    <property type="evidence" value="ECO:0007669"/>
    <property type="project" value="UniProtKB-UniRule"/>
</dbReference>
<dbReference type="InterPro" id="IPR015919">
    <property type="entry name" value="Cadherin-like_sf"/>
</dbReference>
<evidence type="ECO:0000256" key="6">
    <source>
        <dbReference type="ARBA" id="ARBA00022737"/>
    </source>
</evidence>
<keyword evidence="10 14" id="KW-1133">Transmembrane helix</keyword>
<name>A0A6A5F4X4_PERFL</name>
<dbReference type="Pfam" id="PF00028">
    <property type="entry name" value="Cadherin"/>
    <property type="match status" value="2"/>
</dbReference>
<gene>
    <name evidence="17" type="ORF">PFLUV_G00114030</name>
</gene>
<evidence type="ECO:0000256" key="2">
    <source>
        <dbReference type="ARBA" id="ARBA00004568"/>
    </source>
</evidence>
<dbReference type="EMBL" id="VHII01000009">
    <property type="protein sequence ID" value="KAF1386039.1"/>
    <property type="molecule type" value="Genomic_DNA"/>
</dbReference>
<dbReference type="InterPro" id="IPR050971">
    <property type="entry name" value="Cadherin-domain_protein"/>
</dbReference>
<keyword evidence="8" id="KW-0130">Cell adhesion</keyword>
<evidence type="ECO:0000256" key="4">
    <source>
        <dbReference type="ARBA" id="ARBA00022692"/>
    </source>
</evidence>
<dbReference type="FunFam" id="2.60.40.60:FF:000011">
    <property type="entry name" value="Cadherin 1"/>
    <property type="match status" value="1"/>
</dbReference>
<evidence type="ECO:0000256" key="14">
    <source>
        <dbReference type="SAM" id="Phobius"/>
    </source>
</evidence>
<evidence type="ECO:0000259" key="16">
    <source>
        <dbReference type="PROSITE" id="PS50268"/>
    </source>
</evidence>
<evidence type="ECO:0000256" key="7">
    <source>
        <dbReference type="ARBA" id="ARBA00022837"/>
    </source>
</evidence>
<organism evidence="17 18">
    <name type="scientific">Perca fluviatilis</name>
    <name type="common">European perch</name>
    <dbReference type="NCBI Taxonomy" id="8168"/>
    <lineage>
        <taxon>Eukaryota</taxon>
        <taxon>Metazoa</taxon>
        <taxon>Chordata</taxon>
        <taxon>Craniata</taxon>
        <taxon>Vertebrata</taxon>
        <taxon>Euteleostomi</taxon>
        <taxon>Actinopterygii</taxon>
        <taxon>Neopterygii</taxon>
        <taxon>Teleostei</taxon>
        <taxon>Neoteleostei</taxon>
        <taxon>Acanthomorphata</taxon>
        <taxon>Eupercaria</taxon>
        <taxon>Perciformes</taxon>
        <taxon>Percoidei</taxon>
        <taxon>Percidae</taxon>
        <taxon>Percinae</taxon>
        <taxon>Perca</taxon>
    </lineage>
</organism>
<keyword evidence="12" id="KW-0325">Glycoprotein</keyword>
<dbReference type="PROSITE" id="PS00232">
    <property type="entry name" value="CADHERIN_1"/>
    <property type="match status" value="1"/>
</dbReference>
<comment type="subcellular location">
    <subcellularLocation>
        <location evidence="2">Cell junction</location>
        <location evidence="2">Desmosome</location>
    </subcellularLocation>
    <subcellularLocation>
        <location evidence="1">Cell membrane</location>
    </subcellularLocation>
</comment>
<dbReference type="GO" id="GO:0007156">
    <property type="term" value="P:homophilic cell adhesion via plasma membrane adhesion molecules"/>
    <property type="evidence" value="ECO:0007669"/>
    <property type="project" value="InterPro"/>
</dbReference>
<dbReference type="InterPro" id="IPR002126">
    <property type="entry name" value="Cadherin-like_dom"/>
</dbReference>
<feature type="transmembrane region" description="Helical" evidence="14">
    <location>
        <begin position="355"/>
        <end position="371"/>
    </location>
</feature>
<evidence type="ECO:0000256" key="1">
    <source>
        <dbReference type="ARBA" id="ARBA00004236"/>
    </source>
</evidence>
<dbReference type="InterPro" id="IPR020894">
    <property type="entry name" value="Cadherin_CS"/>
</dbReference>
<keyword evidence="15" id="KW-0732">Signal</keyword>
<reference evidence="17 18" key="1">
    <citation type="submission" date="2019-06" db="EMBL/GenBank/DDBJ databases">
        <title>A chromosome-scale genome assembly of the European perch, Perca fluviatilis.</title>
        <authorList>
            <person name="Roques C."/>
            <person name="Zahm M."/>
            <person name="Cabau C."/>
            <person name="Klopp C."/>
            <person name="Bouchez O."/>
            <person name="Donnadieu C."/>
            <person name="Kuhl H."/>
            <person name="Gislard M."/>
            <person name="Guendouz S."/>
            <person name="Journot L."/>
            <person name="Haffray P."/>
            <person name="Bestin A."/>
            <person name="Morvezen R."/>
            <person name="Feron R."/>
            <person name="Wen M."/>
            <person name="Jouanno E."/>
            <person name="Herpin A."/>
            <person name="Schartl M."/>
            <person name="Postlethwait J."/>
            <person name="Schaerlinger B."/>
            <person name="Chardard D."/>
            <person name="Lecocq T."/>
            <person name="Poncet C."/>
            <person name="Jaffrelo L."/>
            <person name="Lampietro C."/>
            <person name="Guiguen Y."/>
        </authorList>
    </citation>
    <scope>NUCLEOTIDE SEQUENCE [LARGE SCALE GENOMIC DNA]</scope>
    <source>
        <tissue evidence="17">Blood</tissue>
    </source>
</reference>
<dbReference type="FunFam" id="2.60.40.60:FF:000031">
    <property type="entry name" value="Cadherin 3"/>
    <property type="match status" value="1"/>
</dbReference>
<keyword evidence="4 14" id="KW-0812">Transmembrane</keyword>
<keyword evidence="11 14" id="KW-0472">Membrane</keyword>
<evidence type="ECO:0000256" key="15">
    <source>
        <dbReference type="SAM" id="SignalP"/>
    </source>
</evidence>
<evidence type="ECO:0000313" key="17">
    <source>
        <dbReference type="EMBL" id="KAF1386039.1"/>
    </source>
</evidence>
<keyword evidence="9" id="KW-0965">Cell junction</keyword>
<dbReference type="SUPFAM" id="SSF49313">
    <property type="entry name" value="Cadherin-like"/>
    <property type="match status" value="3"/>
</dbReference>
<keyword evidence="5" id="KW-0479">Metal-binding</keyword>
<sequence>MTRVSPAVCVWLLFGLQAVAAVKAHCFLVPPKKLMENVDYTKQEHVARIHSDFDDGNGNIVYSLEGKGANQNPFNVFVVNPRSGHIRVTKILDREFMDSYMLTIVTRYKNGSLAESNFDLRVQVVDDNDNSPVFQDIQTGVVNEGSPVGTTVMRVIATDDDERGNRNSQIAYHIIDQTPAHDMFEMSKSGYILVKNSGLDREFQKTDQYVLTVRGQDLNGEPGGNTGTGTVTIDILDVNDNCPVLTTDFHTMCTTDVSVIVNAEDKDSYPNRPPFDFVIIPEGTQGKWQVNPLNDTAASLNAQESMWPGFYEVKFVVRDKQGEACPDPQKVTVEVCTCVDGVVCGKRATSKKSEFGPLGIGLLVLGLLLLLRKYDVMLILMKWAKTFYTFAVLTTITRQVEFSRSPV</sequence>
<keyword evidence="3" id="KW-1003">Cell membrane</keyword>
<dbReference type="Proteomes" id="UP000465112">
    <property type="component" value="Chromosome 9"/>
</dbReference>
<evidence type="ECO:0000256" key="5">
    <source>
        <dbReference type="ARBA" id="ARBA00022723"/>
    </source>
</evidence>
<dbReference type="PANTHER" id="PTHR24025:SF1">
    <property type="entry name" value="DESMOGLEIN-2"/>
    <property type="match status" value="1"/>
</dbReference>
<evidence type="ECO:0000256" key="9">
    <source>
        <dbReference type="ARBA" id="ARBA00022949"/>
    </source>
</evidence>
<dbReference type="Gene3D" id="2.60.40.60">
    <property type="entry name" value="Cadherins"/>
    <property type="match status" value="3"/>
</dbReference>
<keyword evidence="18" id="KW-1185">Reference proteome</keyword>
<evidence type="ECO:0000256" key="12">
    <source>
        <dbReference type="ARBA" id="ARBA00023180"/>
    </source>
</evidence>
<evidence type="ECO:0000313" key="18">
    <source>
        <dbReference type="Proteomes" id="UP000465112"/>
    </source>
</evidence>
<evidence type="ECO:0000256" key="3">
    <source>
        <dbReference type="ARBA" id="ARBA00022475"/>
    </source>
</evidence>
<dbReference type="GO" id="GO:0055113">
    <property type="term" value="P:epiboly involved in gastrulation with mouth forming second"/>
    <property type="evidence" value="ECO:0007669"/>
    <property type="project" value="UniProtKB-ARBA"/>
</dbReference>
<dbReference type="PRINTS" id="PR00205">
    <property type="entry name" value="CADHERIN"/>
</dbReference>
<evidence type="ECO:0000256" key="10">
    <source>
        <dbReference type="ARBA" id="ARBA00022989"/>
    </source>
</evidence>
<accession>A0A6A5F4X4</accession>
<feature type="signal peptide" evidence="15">
    <location>
        <begin position="1"/>
        <end position="21"/>
    </location>
</feature>
<dbReference type="PANTHER" id="PTHR24025">
    <property type="entry name" value="DESMOGLEIN FAMILY MEMBER"/>
    <property type="match status" value="1"/>
</dbReference>
<dbReference type="FunFam" id="2.60.40.60:FF:000068">
    <property type="entry name" value="Desmoglein 1"/>
    <property type="match status" value="1"/>
</dbReference>
<feature type="chain" id="PRO_5025329366" description="Cadherin domain-containing protein" evidence="15">
    <location>
        <begin position="22"/>
        <end position="407"/>
    </location>
</feature>
<dbReference type="PROSITE" id="PS50268">
    <property type="entry name" value="CADHERIN_2"/>
    <property type="match status" value="2"/>
</dbReference>
<protein>
    <recommendedName>
        <fullName evidence="16">Cadherin domain-containing protein</fullName>
    </recommendedName>
</protein>
<proteinExistence type="predicted"/>
<dbReference type="GO" id="GO:0030057">
    <property type="term" value="C:desmosome"/>
    <property type="evidence" value="ECO:0007669"/>
    <property type="project" value="UniProtKB-SubCell"/>
</dbReference>